<dbReference type="InterPro" id="IPR012973">
    <property type="entry name" value="NOG_C"/>
</dbReference>
<keyword evidence="2 6" id="KW-0690">Ribosome biogenesis</keyword>
<feature type="region of interest" description="Disordered" evidence="7">
    <location>
        <begin position="375"/>
        <end position="421"/>
    </location>
</feature>
<dbReference type="InterPro" id="IPR010674">
    <property type="entry name" value="NOG1_Rossman_fold_dom"/>
</dbReference>
<evidence type="ECO:0000256" key="1">
    <source>
        <dbReference type="ARBA" id="ARBA00004604"/>
    </source>
</evidence>
<evidence type="ECO:0000256" key="6">
    <source>
        <dbReference type="PIRNR" id="PIRNR038919"/>
    </source>
</evidence>
<dbReference type="PROSITE" id="PS51710">
    <property type="entry name" value="G_OBG"/>
    <property type="match status" value="1"/>
</dbReference>
<feature type="compositionally biased region" description="Basic and acidic residues" evidence="7">
    <location>
        <begin position="518"/>
        <end position="527"/>
    </location>
</feature>
<dbReference type="PANTHER" id="PTHR45759">
    <property type="entry name" value="NUCLEOLAR GTP-BINDING PROTEIN 1"/>
    <property type="match status" value="1"/>
</dbReference>
<dbReference type="GO" id="GO:0042254">
    <property type="term" value="P:ribosome biogenesis"/>
    <property type="evidence" value="ECO:0007669"/>
    <property type="project" value="UniProtKB-KW"/>
</dbReference>
<dbReference type="Proteomes" id="UP000192257">
    <property type="component" value="Unassembled WGS sequence"/>
</dbReference>
<accession>A0A1X0P3L0</accession>
<feature type="domain" description="OBG-type G" evidence="8">
    <location>
        <begin position="170"/>
        <end position="342"/>
    </location>
</feature>
<comment type="subcellular location">
    <subcellularLocation>
        <location evidence="1 6">Nucleus</location>
        <location evidence="1 6">Nucleolus</location>
    </subcellularLocation>
</comment>
<keyword evidence="5 6" id="KW-0539">Nucleus</keyword>
<dbReference type="CDD" id="cd01897">
    <property type="entry name" value="NOG"/>
    <property type="match status" value="1"/>
</dbReference>
<sequence>MSTIYNFKTMTVVPTYKDFMDIVLSKTQRKTPTVVHRGYHISRIRQFYMRKVKFTQKTINEKLTHVLVEFPRMDDIHPFYGDLMHVLYDRDHYKVALGQVGAVRHMVDNIGRDYVRLLKYGDSLYRCKQLKRAALGRMATACKKLANAMVYLEKVRQHMSRLPSIDPNARTLLVTGFPNVGKSSFMNKVTRADVEVQPYAFTTKSLFVGHTDYKYAGWQVIDTPGILDHSLEERNVIEMQAITALAHLRACILFFMDLSTQCGYSIAQQVSLFKSIGPLFTGKPVVVVFNKSDICTIDDVSPEEHSLIMEAIEEAGAKWITTSTLTDVGVGDLKTLACDTLLTHRSEQKEGSGRFQAIQNRLYCAVPQKRDNVERPAFIPPSLLNDDEENDGSRPPRVRRKTERDYEWENGGPGQYQPNERKTWDLENPEWNDDIIPDIMDGHNIYDNIDPDIHERLLELEAEEEARLQEMEIEASKKRPQYELDDSTIEAVRFIKDKIKVLKMQKALKNPAIRRTRKQSEAIERFNSRTGSQASRSATPAASGTTAGKKRGRSLSVAQEAVMRDRSGSTHVSTKATRSISARSASRERSLSVSRGEGFRDVNEKLRAVKLSKVKARPLNQQAKKGEGDHHVPNLRPKHLFTGKVKINGKRDRR</sequence>
<dbReference type="FunFam" id="1.20.120.1190:FF:000001">
    <property type="entry name" value="Nucleolar GTP-binding protein 1"/>
    <property type="match status" value="1"/>
</dbReference>
<evidence type="ECO:0000313" key="10">
    <source>
        <dbReference type="Proteomes" id="UP000192257"/>
    </source>
</evidence>
<dbReference type="InterPro" id="IPR031167">
    <property type="entry name" value="G_OBG"/>
</dbReference>
<dbReference type="SUPFAM" id="SSF52540">
    <property type="entry name" value="P-loop containing nucleoside triphosphate hydrolases"/>
    <property type="match status" value="1"/>
</dbReference>
<feature type="compositionally biased region" description="Low complexity" evidence="7">
    <location>
        <begin position="534"/>
        <end position="547"/>
    </location>
</feature>
<proteinExistence type="inferred from homology"/>
<reference evidence="9 10" key="1">
    <citation type="submission" date="2017-03" db="EMBL/GenBank/DDBJ databases">
        <title>An alternative strategy for trypanosome survival in the mammalian bloodstream revealed through genome and transcriptome analysis of the ubiquitous bovine parasite Trypanosoma (Megatrypanum) theileri.</title>
        <authorList>
            <person name="Kelly S."/>
            <person name="Ivens A."/>
            <person name="Mott A."/>
            <person name="O'Neill E."/>
            <person name="Emms D."/>
            <person name="Macleod O."/>
            <person name="Voorheis P."/>
            <person name="Matthews J."/>
            <person name="Matthews K."/>
            <person name="Carrington M."/>
        </authorList>
    </citation>
    <scope>NUCLEOTIDE SEQUENCE [LARGE SCALE GENOMIC DNA]</scope>
    <source>
        <strain evidence="9">Edinburgh</strain>
    </source>
</reference>
<evidence type="ECO:0000256" key="7">
    <source>
        <dbReference type="SAM" id="MobiDB-lite"/>
    </source>
</evidence>
<feature type="compositionally biased region" description="Low complexity" evidence="7">
    <location>
        <begin position="573"/>
        <end position="584"/>
    </location>
</feature>
<dbReference type="EMBL" id="NBCO01000005">
    <property type="protein sequence ID" value="ORC91526.1"/>
    <property type="molecule type" value="Genomic_DNA"/>
</dbReference>
<evidence type="ECO:0000256" key="4">
    <source>
        <dbReference type="ARBA" id="ARBA00023134"/>
    </source>
</evidence>
<dbReference type="InterPro" id="IPR041623">
    <property type="entry name" value="NOG1_N"/>
</dbReference>
<gene>
    <name evidence="9" type="ORF">TM35_000051220</name>
</gene>
<dbReference type="OrthoDB" id="415015at2759"/>
<protein>
    <recommendedName>
        <fullName evidence="6">Nucleolar GTP-binding protein 1</fullName>
    </recommendedName>
</protein>
<dbReference type="GO" id="GO:0005730">
    <property type="term" value="C:nucleolus"/>
    <property type="evidence" value="ECO:0007669"/>
    <property type="project" value="UniProtKB-SubCell"/>
</dbReference>
<comment type="function">
    <text evidence="6">Involved in the biogenesis of the 60S ribosomal subunit.</text>
</comment>
<evidence type="ECO:0000313" key="9">
    <source>
        <dbReference type="EMBL" id="ORC91526.1"/>
    </source>
</evidence>
<dbReference type="InterPro" id="IPR027417">
    <property type="entry name" value="P-loop_NTPase"/>
</dbReference>
<dbReference type="RefSeq" id="XP_028885592.1">
    <property type="nucleotide sequence ID" value="XM_029022777.1"/>
</dbReference>
<dbReference type="InterPro" id="IPR006073">
    <property type="entry name" value="GTP-bd"/>
</dbReference>
<dbReference type="Pfam" id="PF17835">
    <property type="entry name" value="NOG1_N"/>
    <property type="match status" value="1"/>
</dbReference>
<dbReference type="Pfam" id="PF08155">
    <property type="entry name" value="NOGCT"/>
    <property type="match status" value="1"/>
</dbReference>
<keyword evidence="3" id="KW-0547">Nucleotide-binding</keyword>
<organism evidence="9 10">
    <name type="scientific">Trypanosoma theileri</name>
    <dbReference type="NCBI Taxonomy" id="67003"/>
    <lineage>
        <taxon>Eukaryota</taxon>
        <taxon>Discoba</taxon>
        <taxon>Euglenozoa</taxon>
        <taxon>Kinetoplastea</taxon>
        <taxon>Metakinetoplastina</taxon>
        <taxon>Trypanosomatida</taxon>
        <taxon>Trypanosomatidae</taxon>
        <taxon>Trypanosoma</taxon>
    </lineage>
</organism>
<dbReference type="Pfam" id="PF06858">
    <property type="entry name" value="NOG1"/>
    <property type="match status" value="1"/>
</dbReference>
<dbReference type="VEuPathDB" id="TriTrypDB:TM35_000051220"/>
<feature type="compositionally biased region" description="Basic residues" evidence="7">
    <location>
        <begin position="636"/>
        <end position="654"/>
    </location>
</feature>
<comment type="similarity">
    <text evidence="6">Belongs to the TRAFAC class OBG-HflX-like GTPase superfamily. OBG GTPase family. NOG subfamily.</text>
</comment>
<name>A0A1X0P3L0_9TRYP</name>
<dbReference type="Gene3D" id="1.20.120.1190">
    <property type="match status" value="1"/>
</dbReference>
<keyword evidence="4" id="KW-0342">GTP-binding</keyword>
<dbReference type="STRING" id="67003.A0A1X0P3L0"/>
<dbReference type="FunFam" id="3.40.50.300:FF:000496">
    <property type="entry name" value="Nucleolar GTP-binding protein 1"/>
    <property type="match status" value="1"/>
</dbReference>
<evidence type="ECO:0000256" key="5">
    <source>
        <dbReference type="ARBA" id="ARBA00023242"/>
    </source>
</evidence>
<evidence type="ECO:0000259" key="8">
    <source>
        <dbReference type="PROSITE" id="PS51710"/>
    </source>
</evidence>
<comment type="caution">
    <text evidence="9">The sequence shown here is derived from an EMBL/GenBank/DDBJ whole genome shotgun (WGS) entry which is preliminary data.</text>
</comment>
<dbReference type="PRINTS" id="PR00326">
    <property type="entry name" value="GTP1OBG"/>
</dbReference>
<evidence type="ECO:0000256" key="2">
    <source>
        <dbReference type="ARBA" id="ARBA00022517"/>
    </source>
</evidence>
<keyword evidence="10" id="KW-1185">Reference proteome</keyword>
<dbReference type="Gene3D" id="3.40.50.300">
    <property type="entry name" value="P-loop containing nucleotide triphosphate hydrolases"/>
    <property type="match status" value="1"/>
</dbReference>
<evidence type="ECO:0000256" key="3">
    <source>
        <dbReference type="ARBA" id="ARBA00022741"/>
    </source>
</evidence>
<dbReference type="AlphaFoldDB" id="A0A1X0P3L0"/>
<feature type="region of interest" description="Disordered" evidence="7">
    <location>
        <begin position="613"/>
        <end position="654"/>
    </location>
</feature>
<dbReference type="GO" id="GO:0005525">
    <property type="term" value="F:GTP binding"/>
    <property type="evidence" value="ECO:0007669"/>
    <property type="project" value="UniProtKB-KW"/>
</dbReference>
<dbReference type="PIRSF" id="PIRSF038919">
    <property type="entry name" value="NOG1"/>
    <property type="match status" value="1"/>
</dbReference>
<dbReference type="InterPro" id="IPR024926">
    <property type="entry name" value="NOG1"/>
</dbReference>
<dbReference type="GeneID" id="39982557"/>
<feature type="region of interest" description="Disordered" evidence="7">
    <location>
        <begin position="512"/>
        <end position="596"/>
    </location>
</feature>